<dbReference type="AlphaFoldDB" id="A0A023BCA6"/>
<dbReference type="VEuPathDB" id="CryptoDB:GNI_016570"/>
<evidence type="ECO:0000313" key="2">
    <source>
        <dbReference type="EMBL" id="EZG82432.1"/>
    </source>
</evidence>
<proteinExistence type="predicted"/>
<reference evidence="2" key="1">
    <citation type="submission" date="2013-12" db="EMBL/GenBank/DDBJ databases">
        <authorList>
            <person name="Omoto C.K."/>
            <person name="Sibley D."/>
            <person name="Venepally P."/>
            <person name="Hadjithomas M."/>
            <person name="Karamycheva S."/>
            <person name="Brunk B."/>
            <person name="Roos D."/>
            <person name="Caler E."/>
            <person name="Lorenzi H."/>
        </authorList>
    </citation>
    <scope>NUCLEOTIDE SEQUENCE</scope>
</reference>
<evidence type="ECO:0000256" key="1">
    <source>
        <dbReference type="SAM" id="MobiDB-lite"/>
    </source>
</evidence>
<protein>
    <submittedName>
        <fullName evidence="2">Uncharacterized protein</fullName>
    </submittedName>
</protein>
<accession>A0A023BCA6</accession>
<comment type="caution">
    <text evidence="2">The sequence shown here is derived from an EMBL/GenBank/DDBJ whole genome shotgun (WGS) entry which is preliminary data.</text>
</comment>
<dbReference type="RefSeq" id="XP_011129001.1">
    <property type="nucleotide sequence ID" value="XM_011130699.1"/>
</dbReference>
<gene>
    <name evidence="2" type="ORF">GNI_016570</name>
</gene>
<evidence type="ECO:0000313" key="3">
    <source>
        <dbReference type="Proteomes" id="UP000019763"/>
    </source>
</evidence>
<dbReference type="GeneID" id="22910865"/>
<keyword evidence="3" id="KW-1185">Reference proteome</keyword>
<dbReference type="OrthoDB" id="8300588at2759"/>
<dbReference type="EMBL" id="AFNH02000121">
    <property type="protein sequence ID" value="EZG82432.1"/>
    <property type="molecule type" value="Genomic_DNA"/>
</dbReference>
<organism evidence="2 3">
    <name type="scientific">Gregarina niphandrodes</name>
    <name type="common">Septate eugregarine</name>
    <dbReference type="NCBI Taxonomy" id="110365"/>
    <lineage>
        <taxon>Eukaryota</taxon>
        <taxon>Sar</taxon>
        <taxon>Alveolata</taxon>
        <taxon>Apicomplexa</taxon>
        <taxon>Conoidasida</taxon>
        <taxon>Gregarinasina</taxon>
        <taxon>Eugregarinorida</taxon>
        <taxon>Gregarinidae</taxon>
        <taxon>Gregarina</taxon>
    </lineage>
</organism>
<sequence length="532" mass="60642">MRSARSVSGEPGWSFNTILAIQQTRGAQPSEWARSLFFQGMVEEGVARNLEHLFRDVQDVEERFQKDEQILVWFERQIISAPGSTVGAAMTRGTVEEYEQLSFYGFSNVVEWLLPRFWSDPNDLGRVRTVVARLREAYNTALLLARSWFAPVEQGSSSSFFDRPLPSSAAGVAYWAYYLDRRDSMSPEQRLRHLSILGRWYPGQAFMYVLTELKEYCQTFTTEEYYQSLFTGGIERSLNEITRAAELWLTYDQRERAPNRPPDRMVEFMRSNVEDFVRPLHQLDVSLMTKVYSEPRLEKWIHLTASLVAEDYYRQVMGSYRDYQYLLAPAYFPNLMSRQMPLHEEIHFPAGGITEFALNRVEEHALRQVMGLEERLVRRLLHLLLDKHAVATGLPHNAVLRAFLRDPNFTFSISEEMFRQLYDQALIETVTQVATEHGYDCAWRCACAAITLVYGVSLVCDAPLFAFPEAPPEASALPEAGGARSVNASLGFYSRSLTVLGGRERGAQRPSNSQGAADISSEGLPGHNTTSR</sequence>
<feature type="region of interest" description="Disordered" evidence="1">
    <location>
        <begin position="503"/>
        <end position="532"/>
    </location>
</feature>
<name>A0A023BCA6_GRENI</name>
<dbReference type="Proteomes" id="UP000019763">
    <property type="component" value="Unassembled WGS sequence"/>
</dbReference>